<keyword evidence="2" id="KW-0678">Repressor</keyword>
<dbReference type="GO" id="GO:0090071">
    <property type="term" value="P:negative regulation of ribosome biogenesis"/>
    <property type="evidence" value="ECO:0007669"/>
    <property type="project" value="UniProtKB-UniRule"/>
</dbReference>
<comment type="caution">
    <text evidence="3">The sequence shown here is derived from an EMBL/GenBank/DDBJ whole genome shotgun (WGS) entry which is preliminary data.</text>
</comment>
<dbReference type="GO" id="GO:0043023">
    <property type="term" value="F:ribosomal large subunit binding"/>
    <property type="evidence" value="ECO:0007669"/>
    <property type="project" value="TreeGrafter"/>
</dbReference>
<dbReference type="NCBIfam" id="TIGR00090">
    <property type="entry name" value="rsfS_iojap_ybeB"/>
    <property type="match status" value="1"/>
</dbReference>
<dbReference type="RefSeq" id="WP_246027025.1">
    <property type="nucleotide sequence ID" value="NZ_NIHB01000007.1"/>
</dbReference>
<dbReference type="Gene3D" id="3.30.460.10">
    <property type="entry name" value="Beta Polymerase, domain 2"/>
    <property type="match status" value="1"/>
</dbReference>
<dbReference type="InterPro" id="IPR043519">
    <property type="entry name" value="NT_sf"/>
</dbReference>
<dbReference type="AlphaFoldDB" id="A0A4R6XLW1"/>
<accession>A0A4R6XLW1</accession>
<dbReference type="GO" id="GO:0005737">
    <property type="term" value="C:cytoplasm"/>
    <property type="evidence" value="ECO:0007669"/>
    <property type="project" value="UniProtKB-SubCell"/>
</dbReference>
<keyword evidence="4" id="KW-1185">Reference proteome</keyword>
<comment type="similarity">
    <text evidence="1 2">Belongs to the Iojap/RsfS family.</text>
</comment>
<proteinExistence type="inferred from homology"/>
<evidence type="ECO:0000256" key="1">
    <source>
        <dbReference type="ARBA" id="ARBA00010574"/>
    </source>
</evidence>
<dbReference type="PANTHER" id="PTHR21043:SF0">
    <property type="entry name" value="MITOCHONDRIAL ASSEMBLY OF RIBOSOMAL LARGE SUBUNIT PROTEIN 1"/>
    <property type="match status" value="1"/>
</dbReference>
<comment type="subunit">
    <text evidence="2">Interacts with ribosomal protein uL14 (rplN).</text>
</comment>
<dbReference type="InterPro" id="IPR004394">
    <property type="entry name" value="Iojap/RsfS/C7orf30"/>
</dbReference>
<evidence type="ECO:0000256" key="2">
    <source>
        <dbReference type="HAMAP-Rule" id="MF_01477"/>
    </source>
</evidence>
<protein>
    <recommendedName>
        <fullName evidence="2">Ribosomal silencing factor RsfS</fullName>
    </recommendedName>
</protein>
<gene>
    <name evidence="2" type="primary">rsfS</name>
    <name evidence="3" type="ORF">C8D91_1878</name>
</gene>
<dbReference type="EMBL" id="SNZB01000004">
    <property type="protein sequence ID" value="TDR19329.1"/>
    <property type="molecule type" value="Genomic_DNA"/>
</dbReference>
<dbReference type="Pfam" id="PF02410">
    <property type="entry name" value="RsfS"/>
    <property type="match status" value="1"/>
</dbReference>
<comment type="subcellular location">
    <subcellularLocation>
        <location evidence="2">Cytoplasm</location>
    </subcellularLocation>
</comment>
<keyword evidence="2" id="KW-0963">Cytoplasm</keyword>
<sequence>MQKNIEDTNPSNSISEIISQAVESAKAQNVITLPVSHLTAVTDYMIICSGSSNRHMRHLAETAVAAIEENGGEILSTEGMNSDEWIIVDCGDAVLHVMSVEAREFYHLEGLWDIKESTEE</sequence>
<dbReference type="GO" id="GO:0042256">
    <property type="term" value="P:cytosolic ribosome assembly"/>
    <property type="evidence" value="ECO:0007669"/>
    <property type="project" value="UniProtKB-UniRule"/>
</dbReference>
<evidence type="ECO:0000313" key="3">
    <source>
        <dbReference type="EMBL" id="TDR19329.1"/>
    </source>
</evidence>
<dbReference type="PANTHER" id="PTHR21043">
    <property type="entry name" value="IOJAP SUPERFAMILY ORTHOLOG"/>
    <property type="match status" value="1"/>
</dbReference>
<reference evidence="3 4" key="1">
    <citation type="submission" date="2019-03" db="EMBL/GenBank/DDBJ databases">
        <title>Genomic Encyclopedia of Type Strains, Phase IV (KMG-IV): sequencing the most valuable type-strain genomes for metagenomic binning, comparative biology and taxonomic classification.</title>
        <authorList>
            <person name="Goeker M."/>
        </authorList>
    </citation>
    <scope>NUCLEOTIDE SEQUENCE [LARGE SCALE GENOMIC DNA]</scope>
    <source>
        <strain evidence="3 4">DSM 25488</strain>
    </source>
</reference>
<organism evidence="3 4">
    <name type="scientific">Marinicella litoralis</name>
    <dbReference type="NCBI Taxonomy" id="644220"/>
    <lineage>
        <taxon>Bacteria</taxon>
        <taxon>Pseudomonadati</taxon>
        <taxon>Pseudomonadota</taxon>
        <taxon>Gammaproteobacteria</taxon>
        <taxon>Lysobacterales</taxon>
        <taxon>Marinicellaceae</taxon>
        <taxon>Marinicella</taxon>
    </lineage>
</organism>
<name>A0A4R6XLW1_9GAMM</name>
<dbReference type="SUPFAM" id="SSF81301">
    <property type="entry name" value="Nucleotidyltransferase"/>
    <property type="match status" value="1"/>
</dbReference>
<dbReference type="GO" id="GO:0017148">
    <property type="term" value="P:negative regulation of translation"/>
    <property type="evidence" value="ECO:0007669"/>
    <property type="project" value="UniProtKB-UniRule"/>
</dbReference>
<evidence type="ECO:0000313" key="4">
    <source>
        <dbReference type="Proteomes" id="UP000295724"/>
    </source>
</evidence>
<keyword evidence="2" id="KW-0810">Translation regulation</keyword>
<dbReference type="HAMAP" id="MF_01477">
    <property type="entry name" value="Iojap_RsfS"/>
    <property type="match status" value="1"/>
</dbReference>
<dbReference type="Proteomes" id="UP000295724">
    <property type="component" value="Unassembled WGS sequence"/>
</dbReference>
<comment type="function">
    <text evidence="2">Functions as a ribosomal silencing factor. Interacts with ribosomal protein uL14 (rplN), blocking formation of intersubunit bridge B8. Prevents association of the 30S and 50S ribosomal subunits and the formation of functional ribosomes, thus repressing translation.</text>
</comment>